<dbReference type="GO" id="GO:0009252">
    <property type="term" value="P:peptidoglycan biosynthetic process"/>
    <property type="evidence" value="ECO:0007669"/>
    <property type="project" value="UniProtKB-UniPathway"/>
</dbReference>
<keyword evidence="11" id="KW-0472">Membrane</keyword>
<dbReference type="STRING" id="1529.SAMN04487885_10379"/>
<keyword evidence="9" id="KW-0573">Peptidoglycan synthesis</keyword>
<keyword evidence="5" id="KW-0808">Transferase</keyword>
<evidence type="ECO:0000313" key="20">
    <source>
        <dbReference type="Proteomes" id="UP000246114"/>
    </source>
</evidence>
<sequence length="208" mass="24005">MKKKFTVIIILLLMILLGNITATNLISKKYNVNSDIKNKIEKSMKTYVKLDKMPKALTEGVVHSEDRRFYNHGAFDVKAILRATVENIKFRRIVQGGSTITQQLAKNLYLSFDQNLSRKIEEIFIAQKLEKLFTKEEILEMYLNVIYYGEGAYGVQEASKKYFNKNVWELNEEECSDLVVIPQAPSLNNPIKNPEGFKNSENKNLVFN</sequence>
<keyword evidence="12" id="KW-0046">Antibiotic resistance</keyword>
<dbReference type="Proteomes" id="UP000246114">
    <property type="component" value="Unassembled WGS sequence"/>
</dbReference>
<dbReference type="eggNOG" id="COG0744">
    <property type="taxonomic scope" value="Bacteria"/>
</dbReference>
<organism evidence="18 19">
    <name type="scientific">Clostridium cadaveris</name>
    <dbReference type="NCBI Taxonomy" id="1529"/>
    <lineage>
        <taxon>Bacteria</taxon>
        <taxon>Bacillati</taxon>
        <taxon>Bacillota</taxon>
        <taxon>Clostridia</taxon>
        <taxon>Eubacteriales</taxon>
        <taxon>Clostridiaceae</taxon>
        <taxon>Clostridium</taxon>
    </lineage>
</organism>
<keyword evidence="3" id="KW-1003">Cell membrane</keyword>
<dbReference type="UniPathway" id="UPA00219"/>
<reference evidence="17 20" key="2">
    <citation type="submission" date="2018-03" db="EMBL/GenBank/DDBJ databases">
        <title>The uncultured portion of the human microbiome is neutrally assembled.</title>
        <authorList>
            <person name="Jeraldo P."/>
            <person name="Boardman L."/>
            <person name="White B.A."/>
            <person name="Nelson H."/>
            <person name="Goldenfeld N."/>
            <person name="Chia N."/>
        </authorList>
    </citation>
    <scope>NUCLEOTIDE SEQUENCE [LARGE SCALE GENOMIC DNA]</scope>
    <source>
        <strain evidence="17">CIM:MAG 903</strain>
    </source>
</reference>
<evidence type="ECO:0000256" key="14">
    <source>
        <dbReference type="ARBA" id="ARBA00044770"/>
    </source>
</evidence>
<keyword evidence="7" id="KW-0133">Cell shape</keyword>
<dbReference type="EMBL" id="FOOE01000003">
    <property type="protein sequence ID" value="SFF57693.1"/>
    <property type="molecule type" value="Genomic_DNA"/>
</dbReference>
<evidence type="ECO:0000256" key="10">
    <source>
        <dbReference type="ARBA" id="ARBA00022989"/>
    </source>
</evidence>
<evidence type="ECO:0000256" key="12">
    <source>
        <dbReference type="ARBA" id="ARBA00023251"/>
    </source>
</evidence>
<evidence type="ECO:0000256" key="3">
    <source>
        <dbReference type="ARBA" id="ARBA00022475"/>
    </source>
</evidence>
<proteinExistence type="predicted"/>
<dbReference type="Pfam" id="PF00912">
    <property type="entry name" value="Transgly"/>
    <property type="match status" value="1"/>
</dbReference>
<evidence type="ECO:0000256" key="6">
    <source>
        <dbReference type="ARBA" id="ARBA00022692"/>
    </source>
</evidence>
<dbReference type="RefSeq" id="WP_051196230.1">
    <property type="nucleotide sequence ID" value="NZ_BAAACD010000003.1"/>
</dbReference>
<keyword evidence="13" id="KW-0961">Cell wall biogenesis/degradation</keyword>
<accession>A0A1I2JUG5</accession>
<gene>
    <name evidence="17" type="ORF">DBY38_08460</name>
    <name evidence="18" type="ORF">SAMN04487885_10379</name>
</gene>
<dbReference type="SUPFAM" id="SSF53955">
    <property type="entry name" value="Lysozyme-like"/>
    <property type="match status" value="1"/>
</dbReference>
<evidence type="ECO:0000256" key="8">
    <source>
        <dbReference type="ARBA" id="ARBA00022968"/>
    </source>
</evidence>
<dbReference type="Gene3D" id="1.10.3810.10">
    <property type="entry name" value="Biosynthetic peptidoglycan transglycosylase-like"/>
    <property type="match status" value="1"/>
</dbReference>
<evidence type="ECO:0000259" key="16">
    <source>
        <dbReference type="Pfam" id="PF00912"/>
    </source>
</evidence>
<dbReference type="GO" id="GO:0008955">
    <property type="term" value="F:peptidoglycan glycosyltransferase activity"/>
    <property type="evidence" value="ECO:0007669"/>
    <property type="project" value="UniProtKB-EC"/>
</dbReference>
<keyword evidence="8" id="KW-0735">Signal-anchor</keyword>
<keyword evidence="19" id="KW-1185">Reference proteome</keyword>
<reference evidence="18 19" key="1">
    <citation type="submission" date="2016-10" db="EMBL/GenBank/DDBJ databases">
        <authorList>
            <person name="de Groot N.N."/>
        </authorList>
    </citation>
    <scope>NUCLEOTIDE SEQUENCE [LARGE SCALE GENOMIC DNA]</scope>
    <source>
        <strain evidence="18 19">NLAE-zl-G419</strain>
    </source>
</reference>
<evidence type="ECO:0000256" key="2">
    <source>
        <dbReference type="ARBA" id="ARBA00018638"/>
    </source>
</evidence>
<comment type="subcellular location">
    <subcellularLocation>
        <location evidence="1">Cell membrane</location>
        <topology evidence="1">Single-pass type II membrane protein</topology>
    </subcellularLocation>
</comment>
<evidence type="ECO:0000313" key="17">
    <source>
        <dbReference type="EMBL" id="PWL53188.1"/>
    </source>
</evidence>
<dbReference type="Proteomes" id="UP000182135">
    <property type="component" value="Unassembled WGS sequence"/>
</dbReference>
<dbReference type="InterPro" id="IPR001264">
    <property type="entry name" value="Glyco_trans_51"/>
</dbReference>
<evidence type="ECO:0000313" key="19">
    <source>
        <dbReference type="Proteomes" id="UP000182135"/>
    </source>
</evidence>
<dbReference type="GO" id="GO:0008360">
    <property type="term" value="P:regulation of cell shape"/>
    <property type="evidence" value="ECO:0007669"/>
    <property type="project" value="UniProtKB-KW"/>
</dbReference>
<evidence type="ECO:0000256" key="11">
    <source>
        <dbReference type="ARBA" id="ARBA00023136"/>
    </source>
</evidence>
<evidence type="ECO:0000256" key="7">
    <source>
        <dbReference type="ARBA" id="ARBA00022960"/>
    </source>
</evidence>
<dbReference type="PANTHER" id="PTHR32282">
    <property type="entry name" value="BINDING PROTEIN TRANSPEPTIDASE, PUTATIVE-RELATED"/>
    <property type="match status" value="1"/>
</dbReference>
<keyword evidence="10" id="KW-1133">Transmembrane helix</keyword>
<dbReference type="EC" id="2.4.99.28" evidence="14"/>
<evidence type="ECO:0000256" key="15">
    <source>
        <dbReference type="ARBA" id="ARBA00049902"/>
    </source>
</evidence>
<dbReference type="GO" id="GO:0071555">
    <property type="term" value="P:cell wall organization"/>
    <property type="evidence" value="ECO:0007669"/>
    <property type="project" value="UniProtKB-KW"/>
</dbReference>
<keyword evidence="4" id="KW-0328">Glycosyltransferase</keyword>
<dbReference type="GO" id="GO:0046677">
    <property type="term" value="P:response to antibiotic"/>
    <property type="evidence" value="ECO:0007669"/>
    <property type="project" value="UniProtKB-KW"/>
</dbReference>
<dbReference type="EMBL" id="QAMZ01000041">
    <property type="protein sequence ID" value="PWL53188.1"/>
    <property type="molecule type" value="Genomic_DNA"/>
</dbReference>
<dbReference type="GO" id="GO:0005886">
    <property type="term" value="C:plasma membrane"/>
    <property type="evidence" value="ECO:0007669"/>
    <property type="project" value="UniProtKB-SubCell"/>
</dbReference>
<evidence type="ECO:0000256" key="4">
    <source>
        <dbReference type="ARBA" id="ARBA00022676"/>
    </source>
</evidence>
<name>A0A1I2JUG5_9CLOT</name>
<comment type="catalytic activity">
    <reaction evidence="15">
        <text>[GlcNAc-(1-&gt;4)-Mur2Ac(oyl-L-Ala-gamma-D-Glu-L-Lys-D-Ala-D-Ala)](n)-di-trans,octa-cis-undecaprenyl diphosphate + beta-D-GlcNAc-(1-&gt;4)-Mur2Ac(oyl-L-Ala-gamma-D-Glu-L-Lys-D-Ala-D-Ala)-di-trans,octa-cis-undecaprenyl diphosphate = [GlcNAc-(1-&gt;4)-Mur2Ac(oyl-L-Ala-gamma-D-Glu-L-Lys-D-Ala-D-Ala)](n+1)-di-trans,octa-cis-undecaprenyl diphosphate + di-trans,octa-cis-undecaprenyl diphosphate + H(+)</text>
        <dbReference type="Rhea" id="RHEA:23708"/>
        <dbReference type="Rhea" id="RHEA-COMP:9602"/>
        <dbReference type="Rhea" id="RHEA-COMP:9603"/>
        <dbReference type="ChEBI" id="CHEBI:15378"/>
        <dbReference type="ChEBI" id="CHEBI:58405"/>
        <dbReference type="ChEBI" id="CHEBI:60033"/>
        <dbReference type="ChEBI" id="CHEBI:78435"/>
        <dbReference type="EC" id="2.4.99.28"/>
    </reaction>
</comment>
<dbReference type="GO" id="GO:0030288">
    <property type="term" value="C:outer membrane-bounded periplasmic space"/>
    <property type="evidence" value="ECO:0007669"/>
    <property type="project" value="TreeGrafter"/>
</dbReference>
<dbReference type="PANTHER" id="PTHR32282:SF11">
    <property type="entry name" value="PENICILLIN-BINDING PROTEIN 1B"/>
    <property type="match status" value="1"/>
</dbReference>
<evidence type="ECO:0000256" key="13">
    <source>
        <dbReference type="ARBA" id="ARBA00023316"/>
    </source>
</evidence>
<dbReference type="InterPro" id="IPR050396">
    <property type="entry name" value="Glycosyltr_51/Transpeptidase"/>
</dbReference>
<evidence type="ECO:0000256" key="9">
    <source>
        <dbReference type="ARBA" id="ARBA00022984"/>
    </source>
</evidence>
<evidence type="ECO:0000256" key="5">
    <source>
        <dbReference type="ARBA" id="ARBA00022679"/>
    </source>
</evidence>
<dbReference type="GeneID" id="90545347"/>
<dbReference type="InterPro" id="IPR023346">
    <property type="entry name" value="Lysozyme-like_dom_sf"/>
</dbReference>
<keyword evidence="6" id="KW-0812">Transmembrane</keyword>
<protein>
    <recommendedName>
        <fullName evidence="2">Penicillin-binding protein 1A</fullName>
        <ecNumber evidence="14">2.4.99.28</ecNumber>
    </recommendedName>
</protein>
<evidence type="ECO:0000256" key="1">
    <source>
        <dbReference type="ARBA" id="ARBA00004401"/>
    </source>
</evidence>
<dbReference type="InterPro" id="IPR036950">
    <property type="entry name" value="PBP_transglycosylase"/>
</dbReference>
<dbReference type="OrthoDB" id="9766909at2"/>
<feature type="domain" description="Glycosyl transferase family 51" evidence="16">
    <location>
        <begin position="40"/>
        <end position="202"/>
    </location>
</feature>
<dbReference type="AlphaFoldDB" id="A0A1I2JUG5"/>
<evidence type="ECO:0000313" key="18">
    <source>
        <dbReference type="EMBL" id="SFF57693.1"/>
    </source>
</evidence>